<proteinExistence type="predicted"/>
<organism evidence="2 3">
    <name type="scientific">Cylicocyclus nassatus</name>
    <name type="common">Nematode worm</name>
    <dbReference type="NCBI Taxonomy" id="53992"/>
    <lineage>
        <taxon>Eukaryota</taxon>
        <taxon>Metazoa</taxon>
        <taxon>Ecdysozoa</taxon>
        <taxon>Nematoda</taxon>
        <taxon>Chromadorea</taxon>
        <taxon>Rhabditida</taxon>
        <taxon>Rhabditina</taxon>
        <taxon>Rhabditomorpha</taxon>
        <taxon>Strongyloidea</taxon>
        <taxon>Strongylidae</taxon>
        <taxon>Cylicocyclus</taxon>
    </lineage>
</organism>
<dbReference type="Proteomes" id="UP001176961">
    <property type="component" value="Unassembled WGS sequence"/>
</dbReference>
<name>A0AA36GUF9_CYLNA</name>
<feature type="transmembrane region" description="Helical" evidence="1">
    <location>
        <begin position="57"/>
        <end position="80"/>
    </location>
</feature>
<accession>A0AA36GUF9</accession>
<keyword evidence="3" id="KW-1185">Reference proteome</keyword>
<comment type="caution">
    <text evidence="2">The sequence shown here is derived from an EMBL/GenBank/DDBJ whole genome shotgun (WGS) entry which is preliminary data.</text>
</comment>
<keyword evidence="1" id="KW-0812">Transmembrane</keyword>
<evidence type="ECO:0000256" key="1">
    <source>
        <dbReference type="SAM" id="Phobius"/>
    </source>
</evidence>
<keyword evidence="1" id="KW-0472">Membrane</keyword>
<dbReference type="EMBL" id="CATQJL010000223">
    <property type="protein sequence ID" value="CAJ0598483.1"/>
    <property type="molecule type" value="Genomic_DNA"/>
</dbReference>
<evidence type="ECO:0000313" key="2">
    <source>
        <dbReference type="EMBL" id="CAJ0598483.1"/>
    </source>
</evidence>
<dbReference type="AlphaFoldDB" id="A0AA36GUF9"/>
<keyword evidence="1" id="KW-1133">Transmembrane helix</keyword>
<gene>
    <name evidence="2" type="ORF">CYNAS_LOCUS10466</name>
</gene>
<feature type="transmembrane region" description="Helical" evidence="1">
    <location>
        <begin position="86"/>
        <end position="109"/>
    </location>
</feature>
<evidence type="ECO:0000313" key="3">
    <source>
        <dbReference type="Proteomes" id="UP001176961"/>
    </source>
</evidence>
<reference evidence="2" key="1">
    <citation type="submission" date="2023-07" db="EMBL/GenBank/DDBJ databases">
        <authorList>
            <consortium name="CYATHOMIX"/>
        </authorList>
    </citation>
    <scope>NUCLEOTIDE SEQUENCE</scope>
    <source>
        <strain evidence="2">N/A</strain>
    </source>
</reference>
<sequence length="192" mass="21662">MFAHPTRTLEENIDLKASLPHIHRQVLSIGVLGFGLRSVVETSEFSEIIGTRELTTAALVMLSIAVCMFAATPLGLFSVINKQNTMMLTYMAVTFFACLFSALCAWLGLNLKHEVERGVILQWMNTSFLKEYGHPEAVALTESWDNMQRKTYGEWQIKSPNRFKQFTFSLTFKIPQRFATGAVNDCISVKKS</sequence>
<protein>
    <submittedName>
        <fullName evidence="2">Uncharacterized protein</fullName>
    </submittedName>
</protein>